<evidence type="ECO:0000313" key="2">
    <source>
        <dbReference type="EMBL" id="OAY62946.1"/>
    </source>
</evidence>
<dbReference type="AlphaFoldDB" id="A0A199UDZ4"/>
<reference evidence="2 3" key="1">
    <citation type="journal article" date="2016" name="DNA Res.">
        <title>The draft genome of MD-2 pineapple using hybrid error correction of long reads.</title>
        <authorList>
            <person name="Redwan R.M."/>
            <person name="Saidin A."/>
            <person name="Kumar S.V."/>
        </authorList>
    </citation>
    <scope>NUCLEOTIDE SEQUENCE [LARGE SCALE GENOMIC DNA]</scope>
    <source>
        <strain evidence="3">cv. MD2</strain>
        <tissue evidence="2">Leaf</tissue>
    </source>
</reference>
<comment type="caution">
    <text evidence="2">The sequence shown here is derived from an EMBL/GenBank/DDBJ whole genome shotgun (WGS) entry which is preliminary data.</text>
</comment>
<evidence type="ECO:0000259" key="1">
    <source>
        <dbReference type="Pfam" id="PF12776"/>
    </source>
</evidence>
<dbReference type="InterPro" id="IPR024752">
    <property type="entry name" value="Myb/SANT-like_dom"/>
</dbReference>
<organism evidence="2 3">
    <name type="scientific">Ananas comosus</name>
    <name type="common">Pineapple</name>
    <name type="synonym">Ananas ananas</name>
    <dbReference type="NCBI Taxonomy" id="4615"/>
    <lineage>
        <taxon>Eukaryota</taxon>
        <taxon>Viridiplantae</taxon>
        <taxon>Streptophyta</taxon>
        <taxon>Embryophyta</taxon>
        <taxon>Tracheophyta</taxon>
        <taxon>Spermatophyta</taxon>
        <taxon>Magnoliopsida</taxon>
        <taxon>Liliopsida</taxon>
        <taxon>Poales</taxon>
        <taxon>Bromeliaceae</taxon>
        <taxon>Bromelioideae</taxon>
        <taxon>Ananas</taxon>
    </lineage>
</organism>
<name>A0A199UDZ4_ANACO</name>
<dbReference type="Pfam" id="PF12776">
    <property type="entry name" value="Myb_DNA-bind_3"/>
    <property type="match status" value="1"/>
</dbReference>
<feature type="non-terminal residue" evidence="2">
    <location>
        <position position="101"/>
    </location>
</feature>
<protein>
    <submittedName>
        <fullName evidence="2">L10-interacting MYB domain-containing protein</fullName>
    </submittedName>
</protein>
<evidence type="ECO:0000313" key="3">
    <source>
        <dbReference type="Proteomes" id="UP000092600"/>
    </source>
</evidence>
<proteinExistence type="predicted"/>
<accession>A0A199UDZ4</accession>
<gene>
    <name evidence="2" type="ORF">ACMD2_23242</name>
</gene>
<dbReference type="EMBL" id="LSRQ01008408">
    <property type="protein sequence ID" value="OAY62946.1"/>
    <property type="molecule type" value="Genomic_DNA"/>
</dbReference>
<feature type="domain" description="Myb/SANT-like" evidence="1">
    <location>
        <begin position="51"/>
        <end position="100"/>
    </location>
</feature>
<dbReference type="Proteomes" id="UP000092600">
    <property type="component" value="Unassembled WGS sequence"/>
</dbReference>
<sequence>MKFMQKNSLMTQEEDSESYYHMQNIQRTCGTEEVWSQQERKFLGHPLAPYSMSQKVNVGNRPNTHFNRTRWQNVVNKFREKTNRAYDKIQLKNKWDSPKRD</sequence>